<evidence type="ECO:0000256" key="2">
    <source>
        <dbReference type="ARBA" id="ARBA00022692"/>
    </source>
</evidence>
<evidence type="ECO:0000313" key="10">
    <source>
        <dbReference type="Proteomes" id="UP000696280"/>
    </source>
</evidence>
<proteinExistence type="inferred from homology"/>
<dbReference type="OrthoDB" id="444631at2759"/>
<evidence type="ECO:0000256" key="1">
    <source>
        <dbReference type="ARBA" id="ARBA00004141"/>
    </source>
</evidence>
<reference evidence="9" key="1">
    <citation type="submission" date="2021-07" db="EMBL/GenBank/DDBJ databases">
        <authorList>
            <person name="Durling M."/>
        </authorList>
    </citation>
    <scope>NUCLEOTIDE SEQUENCE</scope>
</reference>
<evidence type="ECO:0000256" key="6">
    <source>
        <dbReference type="SAM" id="MobiDB-lite"/>
    </source>
</evidence>
<keyword evidence="2 7" id="KW-0812">Transmembrane</keyword>
<protein>
    <recommendedName>
        <fullName evidence="8">Rhodopsin domain-containing protein</fullName>
    </recommendedName>
</protein>
<dbReference type="Pfam" id="PF20684">
    <property type="entry name" value="Fung_rhodopsin"/>
    <property type="match status" value="1"/>
</dbReference>
<comment type="similarity">
    <text evidence="5">Belongs to the SAT4 family.</text>
</comment>
<feature type="transmembrane region" description="Helical" evidence="7">
    <location>
        <begin position="162"/>
        <end position="184"/>
    </location>
</feature>
<evidence type="ECO:0000259" key="8">
    <source>
        <dbReference type="Pfam" id="PF20684"/>
    </source>
</evidence>
<dbReference type="PANTHER" id="PTHR33048:SF158">
    <property type="entry name" value="MEMBRANE PROTEIN PTH11-LIKE, PUTATIVE-RELATED"/>
    <property type="match status" value="1"/>
</dbReference>
<feature type="region of interest" description="Disordered" evidence="6">
    <location>
        <begin position="357"/>
        <end position="382"/>
    </location>
</feature>
<feature type="transmembrane region" description="Helical" evidence="7">
    <location>
        <begin position="124"/>
        <end position="150"/>
    </location>
</feature>
<evidence type="ECO:0000256" key="3">
    <source>
        <dbReference type="ARBA" id="ARBA00022989"/>
    </source>
</evidence>
<dbReference type="GO" id="GO:0016020">
    <property type="term" value="C:membrane"/>
    <property type="evidence" value="ECO:0007669"/>
    <property type="project" value="UniProtKB-SubCell"/>
</dbReference>
<evidence type="ECO:0000256" key="5">
    <source>
        <dbReference type="ARBA" id="ARBA00038359"/>
    </source>
</evidence>
<dbReference type="PANTHER" id="PTHR33048">
    <property type="entry name" value="PTH11-LIKE INTEGRAL MEMBRANE PROTEIN (AFU_ORTHOLOGUE AFUA_5G11245)"/>
    <property type="match status" value="1"/>
</dbReference>
<dbReference type="InterPro" id="IPR052337">
    <property type="entry name" value="SAT4-like"/>
</dbReference>
<keyword evidence="3 7" id="KW-1133">Transmembrane helix</keyword>
<feature type="transmembrane region" description="Helical" evidence="7">
    <location>
        <begin position="87"/>
        <end position="112"/>
    </location>
</feature>
<keyword evidence="4 7" id="KW-0472">Membrane</keyword>
<evidence type="ECO:0000313" key="9">
    <source>
        <dbReference type="EMBL" id="CAG8954804.1"/>
    </source>
</evidence>
<comment type="subcellular location">
    <subcellularLocation>
        <location evidence="1">Membrane</location>
        <topology evidence="1">Multi-pass membrane protein</topology>
    </subcellularLocation>
</comment>
<feature type="compositionally biased region" description="Basic and acidic residues" evidence="6">
    <location>
        <begin position="357"/>
        <end position="368"/>
    </location>
</feature>
<feature type="domain" description="Rhodopsin" evidence="8">
    <location>
        <begin position="64"/>
        <end position="310"/>
    </location>
</feature>
<name>A0A9N9KWL7_9HELO</name>
<gene>
    <name evidence="9" type="ORF">HYFRA_00004729</name>
</gene>
<keyword evidence="10" id="KW-1185">Reference proteome</keyword>
<comment type="caution">
    <text evidence="9">The sequence shown here is derived from an EMBL/GenBank/DDBJ whole genome shotgun (WGS) entry which is preliminary data.</text>
</comment>
<evidence type="ECO:0000256" key="7">
    <source>
        <dbReference type="SAM" id="Phobius"/>
    </source>
</evidence>
<dbReference type="AlphaFoldDB" id="A0A9N9KWL7"/>
<dbReference type="EMBL" id="CAJVRL010000057">
    <property type="protein sequence ID" value="CAG8954804.1"/>
    <property type="molecule type" value="Genomic_DNA"/>
</dbReference>
<dbReference type="InterPro" id="IPR049326">
    <property type="entry name" value="Rhodopsin_dom_fungi"/>
</dbReference>
<evidence type="ECO:0000256" key="4">
    <source>
        <dbReference type="ARBA" id="ARBA00023136"/>
    </source>
</evidence>
<dbReference type="Proteomes" id="UP000696280">
    <property type="component" value="Unassembled WGS sequence"/>
</dbReference>
<feature type="transmembrane region" description="Helical" evidence="7">
    <location>
        <begin position="47"/>
        <end position="67"/>
    </location>
</feature>
<accession>A0A9N9KWL7</accession>
<organism evidence="9 10">
    <name type="scientific">Hymenoscyphus fraxineus</name>
    <dbReference type="NCBI Taxonomy" id="746836"/>
    <lineage>
        <taxon>Eukaryota</taxon>
        <taxon>Fungi</taxon>
        <taxon>Dikarya</taxon>
        <taxon>Ascomycota</taxon>
        <taxon>Pezizomycotina</taxon>
        <taxon>Leotiomycetes</taxon>
        <taxon>Helotiales</taxon>
        <taxon>Helotiaceae</taxon>
        <taxon>Hymenoscyphus</taxon>
    </lineage>
</organism>
<sequence>MVNIKRDTRDLAVPDETWDTMSNLTLVGVPPGVSSDISHRKWHGRQAIVAAGTVMPIMIILSFVRIYAKCWRNRKWTTDDSIFLSSLVAALILTSNQIAQVISGGIIGFHAWEIRVKEVTKTVMILSLVVSILTGPLIWIIKLTLFCLIYNTFHPLKYVRRLVYIGIVVSGLYYTGAAIIQGVYCGPKGGTDRKAMMVGFGRESCIFGEMKALTISMGAVNVFFDFYILILPLPAIYRLQMERRKKIGVFFMFLTGIGTCVMSIVNLYYRVHLSYSHDFNYETVPFMTVSSIEHCVGVVIPCMPQSAKTFGRVYTHLKSHFITSSRSFRCTFSTIVSTKQKEENFARCSPDIELKRNSHTQSYDKSREDEDTDLNPGQQPFSNARSVLYSSSTADSLLPPVELAAQTGWNDDTIKSCL</sequence>
<feature type="transmembrane region" description="Helical" evidence="7">
    <location>
        <begin position="249"/>
        <end position="269"/>
    </location>
</feature>
<feature type="transmembrane region" description="Helical" evidence="7">
    <location>
        <begin position="212"/>
        <end position="237"/>
    </location>
</feature>